<comment type="function">
    <text evidence="10">Catalyzes the cyclization of GTP to (8S)-3',8-cyclo-7,8-dihydroguanosine 5'-triphosphate.</text>
</comment>
<keyword evidence="2 10" id="KW-0949">S-adenosyl-L-methionine</keyword>
<dbReference type="InterPro" id="IPR010505">
    <property type="entry name" value="MoaA_twitch"/>
</dbReference>
<reference evidence="12" key="1">
    <citation type="submission" date="2007-02" db="EMBL/GenBank/DDBJ databases">
        <title>Complete sequence of Pyrobaculum calidifontis JCM 11548.</title>
        <authorList>
            <consortium name="US DOE Joint Genome Institute"/>
            <person name="Copeland A."/>
            <person name="Lucas S."/>
            <person name="Lapidus A."/>
            <person name="Barry K."/>
            <person name="Glavina del Rio T."/>
            <person name="Dalin E."/>
            <person name="Tice H."/>
            <person name="Pitluck S."/>
            <person name="Chain P."/>
            <person name="Malfatti S."/>
            <person name="Shin M."/>
            <person name="Vergez L."/>
            <person name="Schmutz J."/>
            <person name="Larimer F."/>
            <person name="Land M."/>
            <person name="Hauser L."/>
            <person name="Kyrpides N."/>
            <person name="Mikhailova N."/>
            <person name="Cozen A.E."/>
            <person name="Fitz-Gibbon S.T."/>
            <person name="House C.H."/>
            <person name="Saltikov C."/>
            <person name="Lowe T.M."/>
            <person name="Richardson P."/>
        </authorList>
    </citation>
    <scope>NUCLEOTIDE SEQUENCE [LARGE SCALE GENOMIC DNA]</scope>
    <source>
        <strain evidence="12">JCM 11548</strain>
    </source>
</reference>
<dbReference type="HOGENOM" id="CLU_009273_0_1_2"/>
<dbReference type="InterPro" id="IPR006638">
    <property type="entry name" value="Elp3/MiaA/NifB-like_rSAM"/>
</dbReference>
<feature type="binding site" evidence="10">
    <location>
        <position position="114"/>
    </location>
    <ligand>
        <name>S-adenosyl-L-methionine</name>
        <dbReference type="ChEBI" id="CHEBI:59789"/>
    </ligand>
</feature>
<keyword evidence="1 10" id="KW-0004">4Fe-4S</keyword>
<feature type="binding site" evidence="10">
    <location>
        <position position="21"/>
    </location>
    <ligand>
        <name>[4Fe-4S] cluster</name>
        <dbReference type="ChEBI" id="CHEBI:49883"/>
        <label>1</label>
        <note>4Fe-4S-S-AdoMet</note>
    </ligand>
</feature>
<feature type="binding site" evidence="10">
    <location>
        <position position="250"/>
    </location>
    <ligand>
        <name>[4Fe-4S] cluster</name>
        <dbReference type="ChEBI" id="CHEBI:49883"/>
        <label>2</label>
        <note>4Fe-4S-substrate</note>
    </ligand>
</feature>
<comment type="similarity">
    <text evidence="10">Belongs to the radical SAM superfamily. MoaA family.</text>
</comment>
<accession>A3MS47</accession>
<dbReference type="SFLD" id="SFLDG01383">
    <property type="entry name" value="cyclic_pyranopterin_phosphate"/>
    <property type="match status" value="1"/>
</dbReference>
<comment type="caution">
    <text evidence="10">Lacks conserved residue(s) required for the propagation of feature annotation.</text>
</comment>
<feature type="domain" description="Radical SAM core" evidence="11">
    <location>
        <begin position="5"/>
        <end position="228"/>
    </location>
</feature>
<dbReference type="SMART" id="SM00729">
    <property type="entry name" value="Elp3"/>
    <property type="match status" value="1"/>
</dbReference>
<dbReference type="AlphaFoldDB" id="A3MS47"/>
<evidence type="ECO:0000256" key="7">
    <source>
        <dbReference type="ARBA" id="ARBA00023134"/>
    </source>
</evidence>
<name>A3MS47_PYRCJ</name>
<evidence type="ECO:0000313" key="12">
    <source>
        <dbReference type="EMBL" id="ABO07464.1"/>
    </source>
</evidence>
<comment type="pathway">
    <text evidence="10">Cofactor biosynthesis; molybdopterin biosynthesis.</text>
</comment>
<organism evidence="12 13">
    <name type="scientific">Pyrobaculum calidifontis (strain DSM 21063 / JCM 11548 / VA1)</name>
    <dbReference type="NCBI Taxonomy" id="410359"/>
    <lineage>
        <taxon>Archaea</taxon>
        <taxon>Thermoproteota</taxon>
        <taxon>Thermoprotei</taxon>
        <taxon>Thermoproteales</taxon>
        <taxon>Thermoproteaceae</taxon>
        <taxon>Pyrobaculum</taxon>
    </lineage>
</organism>
<keyword evidence="13" id="KW-1185">Reference proteome</keyword>
<feature type="binding site" evidence="10">
    <location>
        <position position="28"/>
    </location>
    <ligand>
        <name>[4Fe-4S] cluster</name>
        <dbReference type="ChEBI" id="CHEBI:49883"/>
        <label>1</label>
        <note>4Fe-4S-S-AdoMet</note>
    </ligand>
</feature>
<dbReference type="InterPro" id="IPR013785">
    <property type="entry name" value="Aldolase_TIM"/>
</dbReference>
<feature type="binding site" evidence="10">
    <location>
        <position position="25"/>
    </location>
    <ligand>
        <name>[4Fe-4S] cluster</name>
        <dbReference type="ChEBI" id="CHEBI:49883"/>
        <label>1</label>
        <note>4Fe-4S-S-AdoMet</note>
    </ligand>
</feature>
<evidence type="ECO:0000256" key="8">
    <source>
        <dbReference type="ARBA" id="ARBA00023150"/>
    </source>
</evidence>
<evidence type="ECO:0000313" key="13">
    <source>
        <dbReference type="Proteomes" id="UP000001431"/>
    </source>
</evidence>
<dbReference type="InterPro" id="IPR013485">
    <property type="entry name" value="MoaA_arc"/>
</dbReference>
<evidence type="ECO:0000256" key="5">
    <source>
        <dbReference type="ARBA" id="ARBA00023004"/>
    </source>
</evidence>
<dbReference type="EC" id="4.1.99.22" evidence="10"/>
<keyword evidence="4 10" id="KW-0547">Nucleotide-binding</keyword>
<protein>
    <recommendedName>
        <fullName evidence="10">Probable GTP 3',8-cyclase</fullName>
        <ecNumber evidence="10">4.1.99.22</ecNumber>
    </recommendedName>
    <alternativeName>
        <fullName evidence="10">Molybdenum cofactor biosynthesis protein A</fullName>
    </alternativeName>
</protein>
<dbReference type="STRING" id="410359.Pcal_0024"/>
<evidence type="ECO:0000256" key="9">
    <source>
        <dbReference type="ARBA" id="ARBA00023239"/>
    </source>
</evidence>
<dbReference type="Pfam" id="PF06463">
    <property type="entry name" value="Mob_synth_C"/>
    <property type="match status" value="1"/>
</dbReference>
<dbReference type="GO" id="GO:0006777">
    <property type="term" value="P:Mo-molybdopterin cofactor biosynthetic process"/>
    <property type="evidence" value="ECO:0007669"/>
    <property type="project" value="UniProtKB-UniRule"/>
</dbReference>
<sequence>MLSDRVGRPFLKMRYVVDDECNYNCLFCHFEGQQRRQGSTLTAEDYEFASYVFSKLGVYDFKLTGGEPLLRRDIDKIVEAIARVAAVSITTNGLLLRRWVDRLYKAGLRKINVSIHTADPEKYSKVVGAPTWAFKEVLRGLQESRNRGLAIKLNAVVLRGINTDDKSVKELVKLAASLDASLQFIELMPSGSGLKVFGDYYEPIETIAEIVTRLGGRPLSLRKELHNRPLYKLGGVTIELIKNYNNPTFCSGCTTMRLTSDGKLKTCIYAEPAVDLAPYIKNRDVEGMVYAVKTALASREPRFHIYASK</sequence>
<dbReference type="SFLD" id="SFLDG01386">
    <property type="entry name" value="main_SPASM_domain-containing"/>
    <property type="match status" value="1"/>
</dbReference>
<feature type="binding site" evidence="10">
    <location>
        <position position="90"/>
    </location>
    <ligand>
        <name>GTP</name>
        <dbReference type="ChEBI" id="CHEBI:37565"/>
    </ligand>
</feature>
<feature type="binding site" evidence="10">
    <location>
        <position position="62"/>
    </location>
    <ligand>
        <name>GTP</name>
        <dbReference type="ChEBI" id="CHEBI:37565"/>
    </ligand>
</feature>
<dbReference type="GO" id="GO:0005525">
    <property type="term" value="F:GTP binding"/>
    <property type="evidence" value="ECO:0007669"/>
    <property type="project" value="UniProtKB-UniRule"/>
</dbReference>
<dbReference type="SFLD" id="SFLDS00029">
    <property type="entry name" value="Radical_SAM"/>
    <property type="match status" value="1"/>
</dbReference>
<dbReference type="GO" id="GO:0061799">
    <property type="term" value="F:cyclic pyranopterin monophosphate synthase activity"/>
    <property type="evidence" value="ECO:0007669"/>
    <property type="project" value="TreeGrafter"/>
</dbReference>
<feature type="binding site" evidence="10">
    <location>
        <position position="66"/>
    </location>
    <ligand>
        <name>S-adenosyl-L-methionine</name>
        <dbReference type="ChEBI" id="CHEBI:59789"/>
    </ligand>
</feature>
<keyword evidence="5 10" id="KW-0408">Iron</keyword>
<proteinExistence type="inferred from homology"/>
<comment type="cofactor">
    <cofactor evidence="10">
        <name>[4Fe-4S] cluster</name>
        <dbReference type="ChEBI" id="CHEBI:49883"/>
    </cofactor>
    <text evidence="10">Binds 2 [4Fe-4S] clusters. Binds 1 [4Fe-4S] cluster coordinated with 3 cysteines and an exchangeable S-adenosyl-L-methionine and 1 [4Fe-4S] cluster coordinated with 3 cysteines and the GTP-derived substrate.</text>
</comment>
<dbReference type="PROSITE" id="PS51918">
    <property type="entry name" value="RADICAL_SAM"/>
    <property type="match status" value="1"/>
</dbReference>
<dbReference type="InterPro" id="IPR050105">
    <property type="entry name" value="MoCo_biosynth_MoaA/MoaC"/>
</dbReference>
<dbReference type="PANTHER" id="PTHR22960">
    <property type="entry name" value="MOLYBDOPTERIN COFACTOR SYNTHESIS PROTEIN A"/>
    <property type="match status" value="1"/>
</dbReference>
<gene>
    <name evidence="10" type="primary">moaA</name>
    <name evidence="12" type="ordered locus">Pcal_0024</name>
</gene>
<feature type="binding site" evidence="10">
    <location>
        <position position="152"/>
    </location>
    <ligand>
        <name>GTP</name>
        <dbReference type="ChEBI" id="CHEBI:37565"/>
    </ligand>
</feature>
<dbReference type="GO" id="GO:0051539">
    <property type="term" value="F:4 iron, 4 sulfur cluster binding"/>
    <property type="evidence" value="ECO:0007669"/>
    <property type="project" value="UniProtKB-UniRule"/>
</dbReference>
<dbReference type="OrthoDB" id="6925at2157"/>
<dbReference type="InterPro" id="IPR058240">
    <property type="entry name" value="rSAM_sf"/>
</dbReference>
<dbReference type="SUPFAM" id="SSF102114">
    <property type="entry name" value="Radical SAM enzymes"/>
    <property type="match status" value="1"/>
</dbReference>
<dbReference type="Proteomes" id="UP000001431">
    <property type="component" value="Chromosome"/>
</dbReference>
<dbReference type="GeneID" id="4909590"/>
<evidence type="ECO:0000256" key="1">
    <source>
        <dbReference type="ARBA" id="ARBA00022485"/>
    </source>
</evidence>
<dbReference type="KEGG" id="pcl:Pcal_0024"/>
<dbReference type="PANTHER" id="PTHR22960:SF0">
    <property type="entry name" value="MOLYBDENUM COFACTOR BIOSYNTHESIS PROTEIN 1"/>
    <property type="match status" value="1"/>
</dbReference>
<dbReference type="InterPro" id="IPR040064">
    <property type="entry name" value="MoaA-like"/>
</dbReference>
<dbReference type="Pfam" id="PF04055">
    <property type="entry name" value="Radical_SAM"/>
    <property type="match status" value="1"/>
</dbReference>
<dbReference type="EMBL" id="CP000561">
    <property type="protein sequence ID" value="ABO07464.1"/>
    <property type="molecule type" value="Genomic_DNA"/>
</dbReference>
<evidence type="ECO:0000256" key="4">
    <source>
        <dbReference type="ARBA" id="ARBA00022741"/>
    </source>
</evidence>
<dbReference type="HAMAP" id="MF_01225_A">
    <property type="entry name" value="MoaA_A"/>
    <property type="match status" value="1"/>
</dbReference>
<evidence type="ECO:0000256" key="10">
    <source>
        <dbReference type="HAMAP-Rule" id="MF_01225"/>
    </source>
</evidence>
<dbReference type="InterPro" id="IPR007197">
    <property type="entry name" value="rSAM"/>
</dbReference>
<comment type="catalytic activity">
    <reaction evidence="10">
        <text>GTP + AH2 + S-adenosyl-L-methionine = (8S)-3',8-cyclo-7,8-dihydroguanosine 5'-triphosphate + 5'-deoxyadenosine + L-methionine + A + H(+)</text>
        <dbReference type="Rhea" id="RHEA:49576"/>
        <dbReference type="ChEBI" id="CHEBI:13193"/>
        <dbReference type="ChEBI" id="CHEBI:15378"/>
        <dbReference type="ChEBI" id="CHEBI:17319"/>
        <dbReference type="ChEBI" id="CHEBI:17499"/>
        <dbReference type="ChEBI" id="CHEBI:37565"/>
        <dbReference type="ChEBI" id="CHEBI:57844"/>
        <dbReference type="ChEBI" id="CHEBI:59789"/>
        <dbReference type="ChEBI" id="CHEBI:131766"/>
        <dbReference type="EC" id="4.1.99.22"/>
    </reaction>
</comment>
<evidence type="ECO:0000256" key="2">
    <source>
        <dbReference type="ARBA" id="ARBA00022691"/>
    </source>
</evidence>
<dbReference type="SFLD" id="SFLDG01067">
    <property type="entry name" value="SPASM/twitch_domain_containing"/>
    <property type="match status" value="1"/>
</dbReference>
<keyword evidence="7 10" id="KW-0342">GTP-binding</keyword>
<evidence type="ECO:0000256" key="3">
    <source>
        <dbReference type="ARBA" id="ARBA00022723"/>
    </source>
</evidence>
<feature type="binding site" evidence="10">
    <location>
        <position position="253"/>
    </location>
    <ligand>
        <name>[4Fe-4S] cluster</name>
        <dbReference type="ChEBI" id="CHEBI:49883"/>
        <label>2</label>
        <note>4Fe-4S-substrate</note>
    </ligand>
</feature>
<dbReference type="GO" id="GO:0046872">
    <property type="term" value="F:metal ion binding"/>
    <property type="evidence" value="ECO:0007669"/>
    <property type="project" value="UniProtKB-KW"/>
</dbReference>
<feature type="binding site" evidence="10">
    <location>
        <position position="267"/>
    </location>
    <ligand>
        <name>[4Fe-4S] cluster</name>
        <dbReference type="ChEBI" id="CHEBI:49883"/>
        <label>2</label>
        <note>4Fe-4S-substrate</note>
    </ligand>
</feature>
<keyword evidence="3 10" id="KW-0479">Metal-binding</keyword>
<dbReference type="Gene3D" id="3.20.20.70">
    <property type="entry name" value="Aldolase class I"/>
    <property type="match status" value="1"/>
</dbReference>
<evidence type="ECO:0000256" key="6">
    <source>
        <dbReference type="ARBA" id="ARBA00023014"/>
    </source>
</evidence>
<feature type="binding site" evidence="10">
    <location>
        <position position="14"/>
    </location>
    <ligand>
        <name>GTP</name>
        <dbReference type="ChEBI" id="CHEBI:37565"/>
    </ligand>
</feature>
<dbReference type="GO" id="GO:0016787">
    <property type="term" value="F:hydrolase activity"/>
    <property type="evidence" value="ECO:0007669"/>
    <property type="project" value="UniProtKB-KW"/>
</dbReference>
<dbReference type="GO" id="GO:0061798">
    <property type="term" value="F:GTP 3',8'-cyclase activity"/>
    <property type="evidence" value="ECO:0007669"/>
    <property type="project" value="UniProtKB-UniRule"/>
</dbReference>
<dbReference type="CDD" id="cd01335">
    <property type="entry name" value="Radical_SAM"/>
    <property type="match status" value="1"/>
</dbReference>
<evidence type="ECO:0000259" key="11">
    <source>
        <dbReference type="PROSITE" id="PS51918"/>
    </source>
</evidence>
<keyword evidence="6 10" id="KW-0411">Iron-sulfur</keyword>
<dbReference type="GO" id="GO:1904047">
    <property type="term" value="F:S-adenosyl-L-methionine binding"/>
    <property type="evidence" value="ECO:0007669"/>
    <property type="project" value="UniProtKB-UniRule"/>
</dbReference>
<dbReference type="NCBIfam" id="NF001199">
    <property type="entry name" value="PRK00164.2-1"/>
    <property type="match status" value="1"/>
</dbReference>
<dbReference type="RefSeq" id="WP_011848721.1">
    <property type="nucleotide sequence ID" value="NC_009073.1"/>
</dbReference>
<dbReference type="eggNOG" id="arCOG00930">
    <property type="taxonomic scope" value="Archaea"/>
</dbReference>
<dbReference type="UniPathway" id="UPA00344"/>
<keyword evidence="8 10" id="KW-0501">Molybdenum cofactor biosynthesis</keyword>
<keyword evidence="9 10" id="KW-0456">Lyase</keyword>